<feature type="compositionally biased region" description="Low complexity" evidence="5">
    <location>
        <begin position="59"/>
        <end position="93"/>
    </location>
</feature>
<dbReference type="PROSITE" id="PS50089">
    <property type="entry name" value="ZF_RING_2"/>
    <property type="match status" value="1"/>
</dbReference>
<dbReference type="InterPro" id="IPR013083">
    <property type="entry name" value="Znf_RING/FYVE/PHD"/>
</dbReference>
<dbReference type="Proteomes" id="UP000322873">
    <property type="component" value="Unassembled WGS sequence"/>
</dbReference>
<keyword evidence="3" id="KW-0862">Zinc</keyword>
<evidence type="ECO:0000256" key="4">
    <source>
        <dbReference type="PROSITE-ProRule" id="PRU00175"/>
    </source>
</evidence>
<dbReference type="VEuPathDB" id="FungiDB:MFRU_066g00140"/>
<dbReference type="SUPFAM" id="SSF57850">
    <property type="entry name" value="RING/U-box"/>
    <property type="match status" value="1"/>
</dbReference>
<accession>A0A5M9JET3</accession>
<gene>
    <name evidence="7" type="ORF">EYC84_009922</name>
</gene>
<sequence length="398" mass="45786">MSFLTDRIRYNLRAHNSRNQATDEHNYSENVGSRFEGSSEPYFTSFGNTGLPGQRMSEETSTFSSTTRQSRYTHSDNSGHSYSFVSTSTSTNTNGRVFSTGTSRASRTSNHAPSDLPELGSDNNDDDDDDASYPEPRSAFSTSHGPSAIRHHHQLQYNNRDRPTMFLRRQLMNNRRRNNTFRPTNNDNPTVENLDHIGYPLERVHARQSLPELDIPMAERSGHQTAGDYENFNVNFSHRSNNPDFEDAYANGRSASHLLRYLSESAEEPEEDRQHPAEHMRFYPDYLPFNYSRRNFNIYGDRPYQEPNHVNSQYNAITEAIRLALVPTTDTEHDSCAVCQELYDMDEHRSVRVPGCVHILGGKCILRWLVENPQNMTCPMCRNQIQNPAFVRHLYTWA</sequence>
<keyword evidence="2 4" id="KW-0863">Zinc-finger</keyword>
<proteinExistence type="predicted"/>
<dbReference type="InterPro" id="IPR053238">
    <property type="entry name" value="RING-H2_zinc_finger"/>
</dbReference>
<dbReference type="GO" id="GO:0008270">
    <property type="term" value="F:zinc ion binding"/>
    <property type="evidence" value="ECO:0007669"/>
    <property type="project" value="UniProtKB-KW"/>
</dbReference>
<dbReference type="PANTHER" id="PTHR14155">
    <property type="entry name" value="RING FINGER DOMAIN-CONTAINING"/>
    <property type="match status" value="1"/>
</dbReference>
<evidence type="ECO:0000313" key="8">
    <source>
        <dbReference type="Proteomes" id="UP000322873"/>
    </source>
</evidence>
<evidence type="ECO:0000256" key="2">
    <source>
        <dbReference type="ARBA" id="ARBA00022771"/>
    </source>
</evidence>
<dbReference type="EMBL" id="VICG01000011">
    <property type="protein sequence ID" value="KAA8566823.1"/>
    <property type="molecule type" value="Genomic_DNA"/>
</dbReference>
<dbReference type="PANTHER" id="PTHR14155:SF627">
    <property type="entry name" value="OS06G0192800 PROTEIN"/>
    <property type="match status" value="1"/>
</dbReference>
<keyword evidence="1" id="KW-0479">Metal-binding</keyword>
<reference evidence="7 8" key="1">
    <citation type="submission" date="2019-06" db="EMBL/GenBank/DDBJ databases">
        <title>Genome Sequence of the Brown Rot Fungal Pathogen Monilinia fructicola.</title>
        <authorList>
            <person name="De Miccolis Angelini R.M."/>
            <person name="Landi L."/>
            <person name="Abate D."/>
            <person name="Pollastro S."/>
            <person name="Romanazzi G."/>
            <person name="Faretra F."/>
        </authorList>
    </citation>
    <scope>NUCLEOTIDE SEQUENCE [LARGE SCALE GENOMIC DNA]</scope>
    <source>
        <strain evidence="7 8">Mfrc123</strain>
    </source>
</reference>
<evidence type="ECO:0000256" key="5">
    <source>
        <dbReference type="SAM" id="MobiDB-lite"/>
    </source>
</evidence>
<dbReference type="Gene3D" id="3.30.40.10">
    <property type="entry name" value="Zinc/RING finger domain, C3HC4 (zinc finger)"/>
    <property type="match status" value="1"/>
</dbReference>
<keyword evidence="8" id="KW-1185">Reference proteome</keyword>
<feature type="domain" description="RING-type" evidence="6">
    <location>
        <begin position="336"/>
        <end position="382"/>
    </location>
</feature>
<protein>
    <recommendedName>
        <fullName evidence="6">RING-type domain-containing protein</fullName>
    </recommendedName>
</protein>
<feature type="compositionally biased region" description="Polar residues" evidence="5">
    <location>
        <begin position="94"/>
        <end position="112"/>
    </location>
</feature>
<organism evidence="7 8">
    <name type="scientific">Monilinia fructicola</name>
    <name type="common">Brown rot fungus</name>
    <name type="synonym">Ciboria fructicola</name>
    <dbReference type="NCBI Taxonomy" id="38448"/>
    <lineage>
        <taxon>Eukaryota</taxon>
        <taxon>Fungi</taxon>
        <taxon>Dikarya</taxon>
        <taxon>Ascomycota</taxon>
        <taxon>Pezizomycotina</taxon>
        <taxon>Leotiomycetes</taxon>
        <taxon>Helotiales</taxon>
        <taxon>Sclerotiniaceae</taxon>
        <taxon>Monilinia</taxon>
    </lineage>
</organism>
<dbReference type="Pfam" id="PF13639">
    <property type="entry name" value="zf-RING_2"/>
    <property type="match status" value="1"/>
</dbReference>
<evidence type="ECO:0000256" key="3">
    <source>
        <dbReference type="ARBA" id="ARBA00022833"/>
    </source>
</evidence>
<comment type="caution">
    <text evidence="7">The sequence shown here is derived from an EMBL/GenBank/DDBJ whole genome shotgun (WGS) entry which is preliminary data.</text>
</comment>
<dbReference type="AlphaFoldDB" id="A0A5M9JET3"/>
<evidence type="ECO:0000256" key="1">
    <source>
        <dbReference type="ARBA" id="ARBA00022723"/>
    </source>
</evidence>
<feature type="compositionally biased region" description="Acidic residues" evidence="5">
    <location>
        <begin position="123"/>
        <end position="132"/>
    </location>
</feature>
<evidence type="ECO:0000313" key="7">
    <source>
        <dbReference type="EMBL" id="KAA8566823.1"/>
    </source>
</evidence>
<name>A0A5M9JET3_MONFR</name>
<feature type="region of interest" description="Disordered" evidence="5">
    <location>
        <begin position="15"/>
        <end position="162"/>
    </location>
</feature>
<dbReference type="InterPro" id="IPR001841">
    <property type="entry name" value="Znf_RING"/>
</dbReference>
<evidence type="ECO:0000259" key="6">
    <source>
        <dbReference type="PROSITE" id="PS50089"/>
    </source>
</evidence>